<dbReference type="EMBL" id="FXAM01000001">
    <property type="protein sequence ID" value="SMF94702.1"/>
    <property type="molecule type" value="Genomic_DNA"/>
</dbReference>
<dbReference type="Proteomes" id="UP000192923">
    <property type="component" value="Unassembled WGS sequence"/>
</dbReference>
<organism evidence="1 2">
    <name type="scientific">Methylomagnum ishizawai</name>
    <dbReference type="NCBI Taxonomy" id="1760988"/>
    <lineage>
        <taxon>Bacteria</taxon>
        <taxon>Pseudomonadati</taxon>
        <taxon>Pseudomonadota</taxon>
        <taxon>Gammaproteobacteria</taxon>
        <taxon>Methylococcales</taxon>
        <taxon>Methylococcaceae</taxon>
        <taxon>Methylomagnum</taxon>
    </lineage>
</organism>
<gene>
    <name evidence="1" type="ORF">SAMN02949497_2034</name>
</gene>
<dbReference type="Gene3D" id="3.20.20.190">
    <property type="entry name" value="Phosphatidylinositol (PI) phosphodiesterase"/>
    <property type="match status" value="1"/>
</dbReference>
<reference evidence="1 2" key="1">
    <citation type="submission" date="2016-12" db="EMBL/GenBank/DDBJ databases">
        <authorList>
            <person name="Song W.-J."/>
            <person name="Kurnit D.M."/>
        </authorList>
    </citation>
    <scope>NUCLEOTIDE SEQUENCE [LARGE SCALE GENOMIC DNA]</scope>
    <source>
        <strain evidence="1 2">175</strain>
    </source>
</reference>
<evidence type="ECO:0008006" key="3">
    <source>
        <dbReference type="Google" id="ProtNLM"/>
    </source>
</evidence>
<proteinExistence type="predicted"/>
<protein>
    <recommendedName>
        <fullName evidence="3">Phosphatidylinositol diacylglycerol-lyase</fullName>
    </recommendedName>
</protein>
<dbReference type="OrthoDB" id="5932311at2"/>
<dbReference type="InterPro" id="IPR017946">
    <property type="entry name" value="PLC-like_Pdiesterase_TIM-brl"/>
</dbReference>
<evidence type="ECO:0000313" key="2">
    <source>
        <dbReference type="Proteomes" id="UP000192923"/>
    </source>
</evidence>
<dbReference type="PANTHER" id="PTHR13593:SF113">
    <property type="entry name" value="SI:DKEY-266F7.9"/>
    <property type="match status" value="1"/>
</dbReference>
<dbReference type="CDD" id="cd08557">
    <property type="entry name" value="PI-PLCc_bacteria_like"/>
    <property type="match status" value="1"/>
</dbReference>
<dbReference type="GO" id="GO:0008081">
    <property type="term" value="F:phosphoric diester hydrolase activity"/>
    <property type="evidence" value="ECO:0007669"/>
    <property type="project" value="InterPro"/>
</dbReference>
<dbReference type="InterPro" id="IPR051057">
    <property type="entry name" value="PI-PLC_domain"/>
</dbReference>
<dbReference type="GO" id="GO:0006629">
    <property type="term" value="P:lipid metabolic process"/>
    <property type="evidence" value="ECO:0007669"/>
    <property type="project" value="InterPro"/>
</dbReference>
<dbReference type="SUPFAM" id="SSF51695">
    <property type="entry name" value="PLC-like phosphodiesterases"/>
    <property type="match status" value="1"/>
</dbReference>
<sequence>MALTPKVANLISLYFNQCMSSTSLGAKKTKLKEVLDHLFTLGNDNEAYDYLNENLTDTDSDLSKAIDKKSGLGSFSSTASHTRSKLNELLNKINPIQLVHSRLSSQVYDNISLKIDECIGSTADENKKEELDTLKTMLLRQASDQEAIVILRDKLQNDMRFKSVIDKHTNSISALRDKQTNTRIQLQNLLDTISSLSPDNRNLHNWMDQLADDTPLRQITMPGSHDAGVYDDPNDLANRPITKGASAKSWGICHELSIYNQCRAGVRYLDIRIAEKDKGQWYALHAEMGQGVWGAKADRMLDDLARFITENPSEVLFYKVTHTHDLQYLQHAIRKLHPHLCTRNDAFQTQNITLAEVQLSRLRGTIVMLLENDEKIRQMNLQQNHPEIFDVTFPFSNLKGDNQRDTNPAPQYNAQRLYIFGGNTGKGSVRDMIHGQLNKAVAFKALPDNYLFQMSWTQMGTQKIGAGDIRTKAKTPLNGNRGGGPHSTLPFLCLTLRGRQGEVRHVDFISWNGNLRIGEDVYIRPNFIHMDFSCANNSGLIIALNTNWK</sequence>
<name>A0A1Y6D2B9_9GAMM</name>
<accession>A0A1Y6D2B9</accession>
<evidence type="ECO:0000313" key="1">
    <source>
        <dbReference type="EMBL" id="SMF94702.1"/>
    </source>
</evidence>
<dbReference type="STRING" id="1760988.SAMN02949497_2034"/>
<dbReference type="AlphaFoldDB" id="A0A1Y6D2B9"/>
<dbReference type="PROSITE" id="PS50007">
    <property type="entry name" value="PIPLC_X_DOMAIN"/>
    <property type="match status" value="1"/>
</dbReference>
<dbReference type="RefSeq" id="WP_085212317.1">
    <property type="nucleotide sequence ID" value="NZ_FXAM01000001.1"/>
</dbReference>
<keyword evidence="2" id="KW-1185">Reference proteome</keyword>
<dbReference type="PANTHER" id="PTHR13593">
    <property type="match status" value="1"/>
</dbReference>